<proteinExistence type="predicted"/>
<reference evidence="1" key="1">
    <citation type="journal article" date="2023" name="Mol. Biol. Evol.">
        <title>Third-Generation Sequencing Reveals the Adaptive Role of the Epigenome in Three Deep-Sea Polychaetes.</title>
        <authorList>
            <person name="Perez M."/>
            <person name="Aroh O."/>
            <person name="Sun Y."/>
            <person name="Lan Y."/>
            <person name="Juniper S.K."/>
            <person name="Young C.R."/>
            <person name="Angers B."/>
            <person name="Qian P.Y."/>
        </authorList>
    </citation>
    <scope>NUCLEOTIDE SEQUENCE</scope>
    <source>
        <strain evidence="1">P08H-3</strain>
    </source>
</reference>
<name>A0AAD9JLM6_9ANNE</name>
<accession>A0AAD9JLM6</accession>
<evidence type="ECO:0000313" key="2">
    <source>
        <dbReference type="Proteomes" id="UP001208570"/>
    </source>
</evidence>
<comment type="caution">
    <text evidence="1">The sequence shown here is derived from an EMBL/GenBank/DDBJ whole genome shotgun (WGS) entry which is preliminary data.</text>
</comment>
<dbReference type="EMBL" id="JAODUP010000271">
    <property type="protein sequence ID" value="KAK2154320.1"/>
    <property type="molecule type" value="Genomic_DNA"/>
</dbReference>
<sequence>MPLNIRQEQDPRRICHLVQSDDVVLIGTINNITLSTLYHCSAHRFLLYHLGCMESGRSHYHCICGRLTRIDAIAEAHSSRCSRIVEASTSFCPNYAYLLFVLMAQLAVRQSHLDGPAHCETRSHLNGTDHCETQSHHDGTPCCETQSHLDGTARCETQSHYNVPTCCKTQTQLSEEAPITADTVRHASTSSGNAVEVSSYMVVAKKQKLATINCPVYSKIVTKTNIRCHVETHSTSKKAIGICVCKYEGIFLVGDSGKPVHVTAQIYAGKMKFHCEMKQCQMMFGPASRGMQNYMCKHVLTSLNLTNTVVP</sequence>
<organism evidence="1 2">
    <name type="scientific">Paralvinella palmiformis</name>
    <dbReference type="NCBI Taxonomy" id="53620"/>
    <lineage>
        <taxon>Eukaryota</taxon>
        <taxon>Metazoa</taxon>
        <taxon>Spiralia</taxon>
        <taxon>Lophotrochozoa</taxon>
        <taxon>Annelida</taxon>
        <taxon>Polychaeta</taxon>
        <taxon>Sedentaria</taxon>
        <taxon>Canalipalpata</taxon>
        <taxon>Terebellida</taxon>
        <taxon>Terebelliformia</taxon>
        <taxon>Alvinellidae</taxon>
        <taxon>Paralvinella</taxon>
    </lineage>
</organism>
<protein>
    <submittedName>
        <fullName evidence="1">Uncharacterized protein</fullName>
    </submittedName>
</protein>
<dbReference type="AlphaFoldDB" id="A0AAD9JLM6"/>
<evidence type="ECO:0000313" key="1">
    <source>
        <dbReference type="EMBL" id="KAK2154320.1"/>
    </source>
</evidence>
<gene>
    <name evidence="1" type="ORF">LSH36_271g06022</name>
</gene>
<keyword evidence="2" id="KW-1185">Reference proteome</keyword>
<dbReference type="Proteomes" id="UP001208570">
    <property type="component" value="Unassembled WGS sequence"/>
</dbReference>